<dbReference type="GO" id="GO:0005634">
    <property type="term" value="C:nucleus"/>
    <property type="evidence" value="ECO:0007669"/>
    <property type="project" value="TreeGrafter"/>
</dbReference>
<dbReference type="PROSITE" id="PS50103">
    <property type="entry name" value="ZF_C3H1"/>
    <property type="match status" value="1"/>
</dbReference>
<feature type="compositionally biased region" description="Basic and acidic residues" evidence="6">
    <location>
        <begin position="18"/>
        <end position="28"/>
    </location>
</feature>
<reference evidence="8 9" key="1">
    <citation type="submission" date="2019-04" db="EMBL/GenBank/DDBJ databases">
        <title>Chromosome genome assembly for Takifugu flavidus.</title>
        <authorList>
            <person name="Xiao S."/>
        </authorList>
    </citation>
    <scope>NUCLEOTIDE SEQUENCE [LARGE SCALE GENOMIC DNA]</scope>
    <source>
        <strain evidence="8">HTHZ2018</strain>
        <tissue evidence="8">Muscle</tissue>
    </source>
</reference>
<evidence type="ECO:0000256" key="2">
    <source>
        <dbReference type="ARBA" id="ARBA00022737"/>
    </source>
</evidence>
<keyword evidence="3 5" id="KW-0863">Zinc-finger</keyword>
<evidence type="ECO:0000256" key="6">
    <source>
        <dbReference type="SAM" id="MobiDB-lite"/>
    </source>
</evidence>
<dbReference type="InterPro" id="IPR000571">
    <property type="entry name" value="Znf_CCCH"/>
</dbReference>
<keyword evidence="4 5" id="KW-0862">Zinc</keyword>
<gene>
    <name evidence="8" type="ORF">D4764_06G0013180</name>
</gene>
<dbReference type="EMBL" id="RHFK02000019">
    <property type="protein sequence ID" value="TWW59788.1"/>
    <property type="molecule type" value="Genomic_DNA"/>
</dbReference>
<name>A0A5C6MZG5_9TELE</name>
<proteinExistence type="predicted"/>
<comment type="caution">
    <text evidence="8">The sequence shown here is derived from an EMBL/GenBank/DDBJ whole genome shotgun (WGS) entry which is preliminary data.</text>
</comment>
<dbReference type="GO" id="GO:0003723">
    <property type="term" value="F:RNA binding"/>
    <property type="evidence" value="ECO:0007669"/>
    <property type="project" value="InterPro"/>
</dbReference>
<accession>A0A5C6MZG5</accession>
<keyword evidence="9" id="KW-1185">Reference proteome</keyword>
<dbReference type="PANTHER" id="PTHR13119">
    <property type="entry name" value="ZINC FINGER CCCH DOMAIN-CONTAINING PROTEI"/>
    <property type="match status" value="1"/>
</dbReference>
<evidence type="ECO:0000313" key="9">
    <source>
        <dbReference type="Proteomes" id="UP000324091"/>
    </source>
</evidence>
<dbReference type="InterPro" id="IPR036855">
    <property type="entry name" value="Znf_CCCH_sf"/>
</dbReference>
<sequence length="157" mass="17849">MEGQKKLNQRGRRVPRGGGRESRVRRPGADAAVRGKQARFMTQEFKEQNALMVDGRLLCRHFLWGRCIKARGFCRRSDRSRCHSDLWDGNAGILKAPVCSWLQGDGCQLEHVQGHNDLIKELCKFYVQGFCSKGHDCPYMHHILSAEAASARSPLPW</sequence>
<organism evidence="8 9">
    <name type="scientific">Takifugu flavidus</name>
    <name type="common">sansaifugu</name>
    <dbReference type="NCBI Taxonomy" id="433684"/>
    <lineage>
        <taxon>Eukaryota</taxon>
        <taxon>Metazoa</taxon>
        <taxon>Chordata</taxon>
        <taxon>Craniata</taxon>
        <taxon>Vertebrata</taxon>
        <taxon>Euteleostomi</taxon>
        <taxon>Actinopterygii</taxon>
        <taxon>Neopterygii</taxon>
        <taxon>Teleostei</taxon>
        <taxon>Neoteleostei</taxon>
        <taxon>Acanthomorphata</taxon>
        <taxon>Eupercaria</taxon>
        <taxon>Tetraodontiformes</taxon>
        <taxon>Tetradontoidea</taxon>
        <taxon>Tetraodontidae</taxon>
        <taxon>Takifugu</taxon>
    </lineage>
</organism>
<feature type="region of interest" description="Disordered" evidence="6">
    <location>
        <begin position="1"/>
        <end position="33"/>
    </location>
</feature>
<protein>
    <recommendedName>
        <fullName evidence="7">C3H1-type domain-containing protein</fullName>
    </recommendedName>
</protein>
<dbReference type="SUPFAM" id="SSF90229">
    <property type="entry name" value="CCCH zinc finger"/>
    <property type="match status" value="1"/>
</dbReference>
<evidence type="ECO:0000256" key="4">
    <source>
        <dbReference type="ARBA" id="ARBA00022833"/>
    </source>
</evidence>
<evidence type="ECO:0000313" key="8">
    <source>
        <dbReference type="EMBL" id="TWW59788.1"/>
    </source>
</evidence>
<dbReference type="AlphaFoldDB" id="A0A5C6MZG5"/>
<evidence type="ECO:0000256" key="3">
    <source>
        <dbReference type="ARBA" id="ARBA00022771"/>
    </source>
</evidence>
<keyword evidence="1 5" id="KW-0479">Metal-binding</keyword>
<keyword evidence="2" id="KW-0677">Repeat</keyword>
<feature type="zinc finger region" description="C3H1-type" evidence="5">
    <location>
        <begin position="117"/>
        <end position="144"/>
    </location>
</feature>
<dbReference type="Gene3D" id="1.20.120.1350">
    <property type="entry name" value="Pneumovirus matrix protein 2 (M2), zinc-binding domain"/>
    <property type="match status" value="1"/>
</dbReference>
<evidence type="ECO:0000259" key="7">
    <source>
        <dbReference type="PROSITE" id="PS50103"/>
    </source>
</evidence>
<dbReference type="PANTHER" id="PTHR13119:SF23">
    <property type="entry name" value="ZINC FINGER CCCH DOMAIN-CONTAINING PROTEIN 4"/>
    <property type="match status" value="1"/>
</dbReference>
<feature type="domain" description="C3H1-type" evidence="7">
    <location>
        <begin position="117"/>
        <end position="144"/>
    </location>
</feature>
<dbReference type="GO" id="GO:0045892">
    <property type="term" value="P:negative regulation of DNA-templated transcription"/>
    <property type="evidence" value="ECO:0007669"/>
    <property type="project" value="InterPro"/>
</dbReference>
<dbReference type="SMART" id="SM00356">
    <property type="entry name" value="ZnF_C3H1"/>
    <property type="match status" value="1"/>
</dbReference>
<dbReference type="Proteomes" id="UP000324091">
    <property type="component" value="Chromosome 6"/>
</dbReference>
<evidence type="ECO:0000256" key="5">
    <source>
        <dbReference type="PROSITE-ProRule" id="PRU00723"/>
    </source>
</evidence>
<evidence type="ECO:0000256" key="1">
    <source>
        <dbReference type="ARBA" id="ARBA00022723"/>
    </source>
</evidence>
<dbReference type="GO" id="GO:0008270">
    <property type="term" value="F:zinc ion binding"/>
    <property type="evidence" value="ECO:0007669"/>
    <property type="project" value="UniProtKB-KW"/>
</dbReference>
<dbReference type="InterPro" id="IPR045124">
    <property type="entry name" value="Su(sable)-like"/>
</dbReference>